<protein>
    <submittedName>
        <fullName evidence="1">Uncharacterized protein</fullName>
    </submittedName>
</protein>
<gene>
    <name evidence="1" type="ORF">THF1D04_40203</name>
</gene>
<organism evidence="1 2">
    <name type="scientific">Vibrio owensii</name>
    <dbReference type="NCBI Taxonomy" id="696485"/>
    <lineage>
        <taxon>Bacteria</taxon>
        <taxon>Pseudomonadati</taxon>
        <taxon>Pseudomonadota</taxon>
        <taxon>Gammaproteobacteria</taxon>
        <taxon>Vibrionales</taxon>
        <taxon>Vibrionaceae</taxon>
        <taxon>Vibrio</taxon>
    </lineage>
</organism>
<sequence length="47" mass="5388">MPRLLQVIKDSGKYVNPERNEKTPYSNILVSYVQESKHKKATPEASL</sequence>
<evidence type="ECO:0000313" key="2">
    <source>
        <dbReference type="Proteomes" id="UP001295420"/>
    </source>
</evidence>
<accession>A0AAU9Q951</accession>
<evidence type="ECO:0000313" key="1">
    <source>
        <dbReference type="EMBL" id="CAH1535501.1"/>
    </source>
</evidence>
<comment type="caution">
    <text evidence="1">The sequence shown here is derived from an EMBL/GenBank/DDBJ whole genome shotgun (WGS) entry which is preliminary data.</text>
</comment>
<dbReference type="Proteomes" id="UP001295420">
    <property type="component" value="Unassembled WGS sequence"/>
</dbReference>
<dbReference type="EMBL" id="CAKMTQ010000034">
    <property type="protein sequence ID" value="CAH1535501.1"/>
    <property type="molecule type" value="Genomic_DNA"/>
</dbReference>
<reference evidence="1" key="1">
    <citation type="submission" date="2022-01" db="EMBL/GenBank/DDBJ databases">
        <authorList>
            <person name="Lagorce A."/>
        </authorList>
    </citation>
    <scope>NUCLEOTIDE SEQUENCE</scope>
    <source>
        <strain evidence="1">Th15_F1_D04</strain>
    </source>
</reference>
<name>A0AAU9Q951_9VIBR</name>
<dbReference type="AlphaFoldDB" id="A0AAU9Q951"/>
<proteinExistence type="predicted"/>